<feature type="transmembrane region" description="Helical" evidence="3">
    <location>
        <begin position="86"/>
        <end position="106"/>
    </location>
</feature>
<dbReference type="RefSeq" id="XP_002771256.1">
    <property type="nucleotide sequence ID" value="XM_002771210.1"/>
</dbReference>
<organism evidence="5">
    <name type="scientific">Perkinsus marinus (strain ATCC 50983 / TXsc)</name>
    <dbReference type="NCBI Taxonomy" id="423536"/>
    <lineage>
        <taxon>Eukaryota</taxon>
        <taxon>Sar</taxon>
        <taxon>Alveolata</taxon>
        <taxon>Perkinsozoa</taxon>
        <taxon>Perkinsea</taxon>
        <taxon>Perkinsida</taxon>
        <taxon>Perkinsidae</taxon>
        <taxon>Perkinsus</taxon>
    </lineage>
</organism>
<protein>
    <submittedName>
        <fullName evidence="4">Uncharacterized protein</fullName>
    </submittedName>
</protein>
<sequence>MVSTPPPPRRRYSSRIIGTVSGREVAPTPAMLSSQSDGSNQSYYVSSQRMPIRTPRRGGEHYSSNRDSMHDRYLSRGTTGLTSTQANYLVAIAVVVISFIGLYVYYTAPVDAVTPTVGPTLTSTIPDYSRRVEKEVVFDKVWQEERKELQDELKRAYDALKAFKEHSAEDRRALAKMEADIVQRDERIQDLAQESTRVEQLERHILGLEEEVRTLQAAAATTQRSMPVDDAHVVVEEENGFYYYVVGVALVVLALVEILSSRADARLQVYSVEANERAKKATTVLKEAMETCRALTEDKEALMEQLEKAIHDKEENASALADSLATLASSRDEFTRFSEEQAKRELALLDRLADSQSAMSSARSMASRALDLKLAPSHDAHQKPPASTLDGKLMSPREEREVDLNGTSTASTCPPSNTTGGTASDTQPMTSFLLPSFTPARKAVQAEEVYDTVVDEESVDSSSTPHRGTRCSDDSSGGVAEAVGDLASPWRASAGIMSTPVTVRYDSYEEEQSWMTPGADSPESVTQLSPGDTMQHHHQQEPEEEEELSPLQMETPVREVDDDAAIAGQHPDGVNLVNVVSNIDALIRSNTAAAEGMSPLDVVSEAPSVNRTAVMANRRRRVSSIDRTTCPLRTPRSNSPTRNSRSSTPASTPPRANVKIAGHPKSHPRAHVNRLPLDRLSFTTGATTIGYSRRRLVDPPPDSARRGSTGSMSDHRPHEESAHRCVVMAPSSSGGVVTKGGLSRRKEGYATSVTTPTSSVKGSQCSADRPRWRN</sequence>
<dbReference type="InParanoid" id="C5LJQ4"/>
<dbReference type="OrthoDB" id="10590330at2759"/>
<feature type="coiled-coil region" evidence="1">
    <location>
        <begin position="285"/>
        <end position="323"/>
    </location>
</feature>
<keyword evidence="3" id="KW-0472">Membrane</keyword>
<feature type="region of interest" description="Disordered" evidence="2">
    <location>
        <begin position="455"/>
        <end position="480"/>
    </location>
</feature>
<feature type="compositionally biased region" description="Polar residues" evidence="2">
    <location>
        <begin position="31"/>
        <end position="48"/>
    </location>
</feature>
<keyword evidence="1" id="KW-0175">Coiled coil</keyword>
<feature type="region of interest" description="Disordered" evidence="2">
    <location>
        <begin position="512"/>
        <end position="550"/>
    </location>
</feature>
<feature type="compositionally biased region" description="Polar residues" evidence="2">
    <location>
        <begin position="751"/>
        <end position="766"/>
    </location>
</feature>
<reference evidence="4 5" key="1">
    <citation type="submission" date="2008-07" db="EMBL/GenBank/DDBJ databases">
        <authorList>
            <person name="El-Sayed N."/>
            <person name="Caler E."/>
            <person name="Inman J."/>
            <person name="Amedeo P."/>
            <person name="Hass B."/>
            <person name="Wortman J."/>
        </authorList>
    </citation>
    <scope>NUCLEOTIDE SEQUENCE [LARGE SCALE GENOMIC DNA]</scope>
    <source>
        <strain evidence="5">ATCC 50983 / TXsc</strain>
    </source>
</reference>
<feature type="compositionally biased region" description="Polar residues" evidence="2">
    <location>
        <begin position="523"/>
        <end position="532"/>
    </location>
</feature>
<evidence type="ECO:0000256" key="2">
    <source>
        <dbReference type="SAM" id="MobiDB-lite"/>
    </source>
</evidence>
<dbReference type="GeneID" id="9051737"/>
<feature type="compositionally biased region" description="Basic residues" evidence="2">
    <location>
        <begin position="662"/>
        <end position="672"/>
    </location>
</feature>
<keyword evidence="3" id="KW-1133">Transmembrane helix</keyword>
<name>C5LJQ4_PERM5</name>
<dbReference type="EMBL" id="GG682469">
    <property type="protein sequence ID" value="EER03072.1"/>
    <property type="molecule type" value="Genomic_DNA"/>
</dbReference>
<proteinExistence type="predicted"/>
<dbReference type="OMA" id="MRTPRTN"/>
<feature type="region of interest" description="Disordered" evidence="2">
    <location>
        <begin position="375"/>
        <end position="428"/>
    </location>
</feature>
<feature type="region of interest" description="Disordered" evidence="2">
    <location>
        <begin position="619"/>
        <end position="678"/>
    </location>
</feature>
<feature type="compositionally biased region" description="Polar residues" evidence="2">
    <location>
        <begin position="405"/>
        <end position="428"/>
    </location>
</feature>
<feature type="region of interest" description="Disordered" evidence="2">
    <location>
        <begin position="691"/>
        <end position="774"/>
    </location>
</feature>
<dbReference type="AlphaFoldDB" id="C5LJQ4"/>
<dbReference type="Proteomes" id="UP000007800">
    <property type="component" value="Unassembled WGS sequence"/>
</dbReference>
<feature type="compositionally biased region" description="Basic and acidic residues" evidence="2">
    <location>
        <begin position="713"/>
        <end position="723"/>
    </location>
</feature>
<feature type="coiled-coil region" evidence="1">
    <location>
        <begin position="139"/>
        <end position="218"/>
    </location>
</feature>
<gene>
    <name evidence="4" type="ORF">Pmar_PMAR001816</name>
</gene>
<feature type="compositionally biased region" description="Low complexity" evidence="2">
    <location>
        <begin position="633"/>
        <end position="657"/>
    </location>
</feature>
<accession>C5LJQ4</accession>
<keyword evidence="5" id="KW-1185">Reference proteome</keyword>
<evidence type="ECO:0000313" key="4">
    <source>
        <dbReference type="EMBL" id="EER03072.1"/>
    </source>
</evidence>
<evidence type="ECO:0000313" key="5">
    <source>
        <dbReference type="Proteomes" id="UP000007800"/>
    </source>
</evidence>
<evidence type="ECO:0000256" key="3">
    <source>
        <dbReference type="SAM" id="Phobius"/>
    </source>
</evidence>
<evidence type="ECO:0000256" key="1">
    <source>
        <dbReference type="SAM" id="Coils"/>
    </source>
</evidence>
<feature type="region of interest" description="Disordered" evidence="2">
    <location>
        <begin position="27"/>
        <end position="48"/>
    </location>
</feature>
<keyword evidence="3" id="KW-0812">Transmembrane</keyword>